<dbReference type="RefSeq" id="WP_116572963.1">
    <property type="nucleotide sequence ID" value="NZ_QDGZ01000006.1"/>
</dbReference>
<dbReference type="EMBL" id="QDGZ01000006">
    <property type="protein sequence ID" value="PVG81895.1"/>
    <property type="molecule type" value="Genomic_DNA"/>
</dbReference>
<feature type="region of interest" description="Disordered" evidence="1">
    <location>
        <begin position="201"/>
        <end position="229"/>
    </location>
</feature>
<comment type="caution">
    <text evidence="4">The sequence shown here is derived from an EMBL/GenBank/DDBJ whole genome shotgun (WGS) entry which is preliminary data.</text>
</comment>
<keyword evidence="2" id="KW-0812">Transmembrane</keyword>
<dbReference type="InterPro" id="IPR015402">
    <property type="entry name" value="DUF1980"/>
</dbReference>
<evidence type="ECO:0000313" key="4">
    <source>
        <dbReference type="EMBL" id="PVG81895.1"/>
    </source>
</evidence>
<evidence type="ECO:0000313" key="5">
    <source>
        <dbReference type="Proteomes" id="UP000246018"/>
    </source>
</evidence>
<feature type="transmembrane region" description="Helical" evidence="2">
    <location>
        <begin position="37"/>
        <end position="59"/>
    </location>
</feature>
<reference evidence="4 5" key="1">
    <citation type="submission" date="2018-04" db="EMBL/GenBank/DDBJ databases">
        <title>Genome of Nocardioides gansuensis WSJ-1.</title>
        <authorList>
            <person name="Wu S."/>
            <person name="Wang G."/>
        </authorList>
    </citation>
    <scope>NUCLEOTIDE SEQUENCE [LARGE SCALE GENOMIC DNA]</scope>
    <source>
        <strain evidence="4 5">WSJ-1</strain>
    </source>
</reference>
<name>A0A2T8F863_9ACTN</name>
<feature type="compositionally biased region" description="Polar residues" evidence="1">
    <location>
        <begin position="216"/>
        <end position="229"/>
    </location>
</feature>
<dbReference type="Proteomes" id="UP000246018">
    <property type="component" value="Unassembled WGS sequence"/>
</dbReference>
<dbReference type="NCBIfam" id="TIGR03943">
    <property type="entry name" value="TIGR03943 family putative permease subunit"/>
    <property type="match status" value="1"/>
</dbReference>
<keyword evidence="5" id="KW-1185">Reference proteome</keyword>
<proteinExistence type="predicted"/>
<evidence type="ECO:0000259" key="3">
    <source>
        <dbReference type="Pfam" id="PF21537"/>
    </source>
</evidence>
<sequence length="229" mass="24402">MGDPVNRAGQSMVLTVLGAVALRIAWTDEYARYVNAWMRWPLFVSGLLLVGLALTSLLSSKENDDHPTTHVAWLLLLPVAIAFVVQPPALGSYVAERRSNEVAPAAYEEAAVAPLPEGDVIDLPVSGFVARATMEGGGLEGRPVRLTGFVTHDKQGGWYVTRLTMFCCAADVSAFKVRVDGAEAPAKDTWVRVTGTWVDGTGIDPEAGATPAVTASEVTPSKAPTFTYE</sequence>
<dbReference type="Pfam" id="PF21537">
    <property type="entry name" value="DUF1980_C"/>
    <property type="match status" value="1"/>
</dbReference>
<keyword evidence="2" id="KW-0472">Membrane</keyword>
<feature type="transmembrane region" description="Helical" evidence="2">
    <location>
        <begin position="71"/>
        <end position="90"/>
    </location>
</feature>
<protein>
    <submittedName>
        <fullName evidence="4">TIGR03943 family protein</fullName>
    </submittedName>
</protein>
<organism evidence="4 5">
    <name type="scientific">Nocardioides gansuensis</name>
    <dbReference type="NCBI Taxonomy" id="2138300"/>
    <lineage>
        <taxon>Bacteria</taxon>
        <taxon>Bacillati</taxon>
        <taxon>Actinomycetota</taxon>
        <taxon>Actinomycetes</taxon>
        <taxon>Propionibacteriales</taxon>
        <taxon>Nocardioidaceae</taxon>
        <taxon>Nocardioides</taxon>
    </lineage>
</organism>
<evidence type="ECO:0000256" key="1">
    <source>
        <dbReference type="SAM" id="MobiDB-lite"/>
    </source>
</evidence>
<dbReference type="OrthoDB" id="359029at2"/>
<gene>
    <name evidence="4" type="ORF">DDE18_14370</name>
</gene>
<accession>A0A2T8F863</accession>
<keyword evidence="2" id="KW-1133">Transmembrane helix</keyword>
<feature type="domain" description="DUF1980" evidence="3">
    <location>
        <begin position="140"/>
        <end position="228"/>
    </location>
</feature>
<dbReference type="AlphaFoldDB" id="A0A2T8F863"/>
<evidence type="ECO:0000256" key="2">
    <source>
        <dbReference type="SAM" id="Phobius"/>
    </source>
</evidence>
<dbReference type="InterPro" id="IPR048447">
    <property type="entry name" value="DUF1980_C"/>
</dbReference>